<dbReference type="Proteomes" id="UP000292302">
    <property type="component" value="Unassembled WGS sequence"/>
</dbReference>
<proteinExistence type="predicted"/>
<evidence type="ECO:0000313" key="1">
    <source>
        <dbReference type="EMBL" id="TBU84003.1"/>
    </source>
</evidence>
<dbReference type="EMBL" id="QJUI01000001">
    <property type="protein sequence ID" value="TBU84003.1"/>
    <property type="molecule type" value="Genomic_DNA"/>
</dbReference>
<reference evidence="1 2" key="1">
    <citation type="submission" date="2018-06" db="EMBL/GenBank/DDBJ databases">
        <title>Three novel Pseudomonas species isolated from symptomatic oak.</title>
        <authorList>
            <person name="Bueno-Gonzalez V."/>
            <person name="Brady C."/>
        </authorList>
    </citation>
    <scope>NUCLEOTIDE SEQUENCE [LARGE SCALE GENOMIC DNA]</scope>
    <source>
        <strain evidence="1 2">P9A</strain>
    </source>
</reference>
<sequence length="157" mass="17485">MTADLWDFATTLYARPGVEAACLTQQDAGTDVCLLLCGLWLDRLGTPHNGEFEAQLRQIAAHWQRDVVKPLRALRQAWRTSAQQDPALADLRQRVKQLELDAEREQLLRLEALAQSWPQQPSSGQRDWLDALASVASAPAVEAREHLYGASLTNGLD</sequence>
<protein>
    <submittedName>
        <fullName evidence="1">TIGR02444 family protein</fullName>
    </submittedName>
</protein>
<dbReference type="OrthoDB" id="5795846at2"/>
<dbReference type="NCBIfam" id="TIGR02444">
    <property type="entry name" value="TIGR02444 family protein"/>
    <property type="match status" value="1"/>
</dbReference>
<dbReference type="InterPro" id="IPR012659">
    <property type="entry name" value="CHP02444"/>
</dbReference>
<gene>
    <name evidence="1" type="ORF">DNK06_01010</name>
</gene>
<dbReference type="RefSeq" id="WP_131178188.1">
    <property type="nucleotide sequence ID" value="NZ_QJUI01000001.1"/>
</dbReference>
<evidence type="ECO:0000313" key="2">
    <source>
        <dbReference type="Proteomes" id="UP000292302"/>
    </source>
</evidence>
<name>A0A4Q9QS35_9GAMM</name>
<organism evidence="1 2">
    <name type="scientific">Phytopseudomonas daroniae</name>
    <dbReference type="NCBI Taxonomy" id="2487519"/>
    <lineage>
        <taxon>Bacteria</taxon>
        <taxon>Pseudomonadati</taxon>
        <taxon>Pseudomonadota</taxon>
        <taxon>Gammaproteobacteria</taxon>
        <taxon>Pseudomonadales</taxon>
        <taxon>Pseudomonadaceae</taxon>
        <taxon>Phytopseudomonas</taxon>
    </lineage>
</organism>
<accession>A0A4Q9QS35</accession>
<dbReference type="AlphaFoldDB" id="A0A4Q9QS35"/>
<keyword evidence="2" id="KW-1185">Reference proteome</keyword>
<comment type="caution">
    <text evidence="1">The sequence shown here is derived from an EMBL/GenBank/DDBJ whole genome shotgun (WGS) entry which is preliminary data.</text>
</comment>
<dbReference type="Pfam" id="PF09523">
    <property type="entry name" value="DUF2390"/>
    <property type="match status" value="1"/>
</dbReference>